<dbReference type="EMBL" id="JAXCGZ010019173">
    <property type="protein sequence ID" value="KAK7066473.1"/>
    <property type="molecule type" value="Genomic_DNA"/>
</dbReference>
<dbReference type="GO" id="GO:0051726">
    <property type="term" value="P:regulation of cell cycle"/>
    <property type="evidence" value="ECO:0007669"/>
    <property type="project" value="TreeGrafter"/>
</dbReference>
<dbReference type="Gene3D" id="3.30.160.360">
    <property type="match status" value="1"/>
</dbReference>
<dbReference type="AlphaFoldDB" id="A0AAN8ZWL4"/>
<reference evidence="1 2" key="1">
    <citation type="submission" date="2023-11" db="EMBL/GenBank/DDBJ databases">
        <title>Halocaridina rubra genome assembly.</title>
        <authorList>
            <person name="Smith C."/>
        </authorList>
    </citation>
    <scope>NUCLEOTIDE SEQUENCE [LARGE SCALE GENOMIC DNA]</scope>
    <source>
        <strain evidence="1">EP-1</strain>
        <tissue evidence="1">Whole</tissue>
    </source>
</reference>
<organism evidence="1 2">
    <name type="scientific">Halocaridina rubra</name>
    <name type="common">Hawaiian red shrimp</name>
    <dbReference type="NCBI Taxonomy" id="373956"/>
    <lineage>
        <taxon>Eukaryota</taxon>
        <taxon>Metazoa</taxon>
        <taxon>Ecdysozoa</taxon>
        <taxon>Arthropoda</taxon>
        <taxon>Crustacea</taxon>
        <taxon>Multicrustacea</taxon>
        <taxon>Malacostraca</taxon>
        <taxon>Eumalacostraca</taxon>
        <taxon>Eucarida</taxon>
        <taxon>Decapoda</taxon>
        <taxon>Pleocyemata</taxon>
        <taxon>Caridea</taxon>
        <taxon>Atyoidea</taxon>
        <taxon>Atyidae</taxon>
        <taxon>Halocaridina</taxon>
    </lineage>
</organism>
<protein>
    <submittedName>
        <fullName evidence="1">Transforming growth factor beta regulator 1</fullName>
    </submittedName>
</protein>
<name>A0AAN8ZWL4_HALRR</name>
<dbReference type="PANTHER" id="PTHR22715">
    <property type="entry name" value="TRANSFORMING GROWTH FACTOR BETA REGULATED GENE 1"/>
    <property type="match status" value="1"/>
</dbReference>
<dbReference type="Proteomes" id="UP001381693">
    <property type="component" value="Unassembled WGS sequence"/>
</dbReference>
<sequence length="128" mass="14568">MQIFCKIFRFEVVCEDEEDAVIVGSSPAQCHNHILQSINSTLDMDLLVVRPGGNDNEERGCRFFGLSHPSVQNVLQACPGARKCSKYKWVKFEVCRSEAEVESVFEAEKEASLCHEALLRNIRFARHH</sequence>
<dbReference type="InterPro" id="IPR003889">
    <property type="entry name" value="FYrich_C"/>
</dbReference>
<dbReference type="Pfam" id="PF05965">
    <property type="entry name" value="FYRC"/>
    <property type="match status" value="1"/>
</dbReference>
<dbReference type="GO" id="GO:0005634">
    <property type="term" value="C:nucleus"/>
    <property type="evidence" value="ECO:0007669"/>
    <property type="project" value="InterPro"/>
</dbReference>
<feature type="non-terminal residue" evidence="1">
    <location>
        <position position="128"/>
    </location>
</feature>
<comment type="caution">
    <text evidence="1">The sequence shown here is derived from an EMBL/GenBank/DDBJ whole genome shotgun (WGS) entry which is preliminary data.</text>
</comment>
<evidence type="ECO:0000313" key="2">
    <source>
        <dbReference type="Proteomes" id="UP001381693"/>
    </source>
</evidence>
<evidence type="ECO:0000313" key="1">
    <source>
        <dbReference type="EMBL" id="KAK7066473.1"/>
    </source>
</evidence>
<gene>
    <name evidence="1" type="primary">TBRG1_2</name>
    <name evidence="1" type="ORF">SK128_028379</name>
</gene>
<proteinExistence type="predicted"/>
<accession>A0AAN8ZWL4</accession>
<dbReference type="SMART" id="SM00542">
    <property type="entry name" value="FYRC"/>
    <property type="match status" value="1"/>
</dbReference>
<dbReference type="PROSITE" id="PS51543">
    <property type="entry name" value="FYRC"/>
    <property type="match status" value="1"/>
</dbReference>
<keyword evidence="2" id="KW-1185">Reference proteome</keyword>
<dbReference type="InterPro" id="IPR040092">
    <property type="entry name" value="TBRG1"/>
</dbReference>
<dbReference type="PANTHER" id="PTHR22715:SF0">
    <property type="entry name" value="TRANSFORMING GROWTH FACTOR BETA REGULATOR 1"/>
    <property type="match status" value="1"/>
</dbReference>